<keyword evidence="3" id="KW-1185">Reference proteome</keyword>
<dbReference type="InterPro" id="IPR039793">
    <property type="entry name" value="UROS/Hem4"/>
</dbReference>
<feature type="domain" description="Tetrapyrrole biosynthesis uroporphyrinogen III synthase" evidence="1">
    <location>
        <begin position="27"/>
        <end position="246"/>
    </location>
</feature>
<dbReference type="Pfam" id="PF02602">
    <property type="entry name" value="HEM4"/>
    <property type="match status" value="1"/>
</dbReference>
<dbReference type="SUPFAM" id="SSF69618">
    <property type="entry name" value="HemD-like"/>
    <property type="match status" value="1"/>
</dbReference>
<dbReference type="CDD" id="cd06578">
    <property type="entry name" value="HemD"/>
    <property type="match status" value="1"/>
</dbReference>
<comment type="caution">
    <text evidence="2">The sequence shown here is derived from an EMBL/GenBank/DDBJ whole genome shotgun (WGS) entry which is preliminary data.</text>
</comment>
<protein>
    <recommendedName>
        <fullName evidence="1">Tetrapyrrole biosynthesis uroporphyrinogen III synthase domain-containing protein</fullName>
    </recommendedName>
</protein>
<dbReference type="InterPro" id="IPR036108">
    <property type="entry name" value="4pyrrol_syn_uPrphyn_synt_sf"/>
</dbReference>
<evidence type="ECO:0000259" key="1">
    <source>
        <dbReference type="Pfam" id="PF02602"/>
    </source>
</evidence>
<dbReference type="Gene3D" id="3.40.50.10090">
    <property type="match status" value="2"/>
</dbReference>
<dbReference type="EMBL" id="BAABAE010000001">
    <property type="protein sequence ID" value="GAA3728845.1"/>
    <property type="molecule type" value="Genomic_DNA"/>
</dbReference>
<dbReference type="PANTHER" id="PTHR40082:SF1">
    <property type="entry name" value="BLR5956 PROTEIN"/>
    <property type="match status" value="1"/>
</dbReference>
<name>A0ABP7F0T3_9MICO</name>
<dbReference type="InterPro" id="IPR003754">
    <property type="entry name" value="4pyrrol_synth_uPrphyn_synth"/>
</dbReference>
<sequence>MTPSRSTKPLSGWRVLVPRGGEWGNGIAATLRQGGAVPVIAPMINFASTENADALAGAFERLQTGAFDLLVVTSATTVDVLLSHEVRVPEKTRIVAVGETTGSALALAGYRVDFVPEQDNSARGLVKAWRSLAASGPALIPQSNVPEESLVSGLQALGADAEFVTAYRTVGVPVAPEVAADVASGRIGGILITSGSVARQIQEQLAPLPEGTIVAAIGPRTAFDARKAGIAVDAIAETRTADALVEAFIEHVRSRSR</sequence>
<accession>A0ABP7F0T3</accession>
<reference evidence="3" key="1">
    <citation type="journal article" date="2019" name="Int. J. Syst. Evol. Microbiol.">
        <title>The Global Catalogue of Microorganisms (GCM) 10K type strain sequencing project: providing services to taxonomists for standard genome sequencing and annotation.</title>
        <authorList>
            <consortium name="The Broad Institute Genomics Platform"/>
            <consortium name="The Broad Institute Genome Sequencing Center for Infectious Disease"/>
            <person name="Wu L."/>
            <person name="Ma J."/>
        </authorList>
    </citation>
    <scope>NUCLEOTIDE SEQUENCE [LARGE SCALE GENOMIC DNA]</scope>
    <source>
        <strain evidence="3">JCM 16949</strain>
    </source>
</reference>
<dbReference type="PANTHER" id="PTHR40082">
    <property type="entry name" value="BLR5956 PROTEIN"/>
    <property type="match status" value="1"/>
</dbReference>
<organism evidence="2 3">
    <name type="scientific">Leifsonella bigeumensis</name>
    <dbReference type="NCBI Taxonomy" id="433643"/>
    <lineage>
        <taxon>Bacteria</taxon>
        <taxon>Bacillati</taxon>
        <taxon>Actinomycetota</taxon>
        <taxon>Actinomycetes</taxon>
        <taxon>Micrococcales</taxon>
        <taxon>Microbacteriaceae</taxon>
        <taxon>Leifsonella</taxon>
    </lineage>
</organism>
<dbReference type="Proteomes" id="UP001501004">
    <property type="component" value="Unassembled WGS sequence"/>
</dbReference>
<gene>
    <name evidence="2" type="ORF">GCM10022239_01980</name>
</gene>
<evidence type="ECO:0000313" key="2">
    <source>
        <dbReference type="EMBL" id="GAA3728845.1"/>
    </source>
</evidence>
<evidence type="ECO:0000313" key="3">
    <source>
        <dbReference type="Proteomes" id="UP001501004"/>
    </source>
</evidence>
<proteinExistence type="predicted"/>
<dbReference type="RefSeq" id="WP_344752816.1">
    <property type="nucleotide sequence ID" value="NZ_BAABAE010000001.1"/>
</dbReference>